<evidence type="ECO:0000313" key="2">
    <source>
        <dbReference type="EMBL" id="KIM52194.1"/>
    </source>
</evidence>
<evidence type="ECO:0000313" key="3">
    <source>
        <dbReference type="Proteomes" id="UP000053989"/>
    </source>
</evidence>
<name>A0A0C3D718_9AGAM</name>
<feature type="compositionally biased region" description="Low complexity" evidence="1">
    <location>
        <begin position="1"/>
        <end position="19"/>
    </location>
</feature>
<reference evidence="3" key="2">
    <citation type="submission" date="2015-01" db="EMBL/GenBank/DDBJ databases">
        <title>Evolutionary Origins and Diversification of the Mycorrhizal Mutualists.</title>
        <authorList>
            <consortium name="DOE Joint Genome Institute"/>
            <consortium name="Mycorrhizal Genomics Consortium"/>
            <person name="Kohler A."/>
            <person name="Kuo A."/>
            <person name="Nagy L.G."/>
            <person name="Floudas D."/>
            <person name="Copeland A."/>
            <person name="Barry K.W."/>
            <person name="Cichocki N."/>
            <person name="Veneault-Fourrey C."/>
            <person name="LaButti K."/>
            <person name="Lindquist E.A."/>
            <person name="Lipzen A."/>
            <person name="Lundell T."/>
            <person name="Morin E."/>
            <person name="Murat C."/>
            <person name="Riley R."/>
            <person name="Ohm R."/>
            <person name="Sun H."/>
            <person name="Tunlid A."/>
            <person name="Henrissat B."/>
            <person name="Grigoriev I.V."/>
            <person name="Hibbett D.S."/>
            <person name="Martin F."/>
        </authorList>
    </citation>
    <scope>NUCLEOTIDE SEQUENCE [LARGE SCALE GENOMIC DNA]</scope>
    <source>
        <strain evidence="3">Foug A</strain>
    </source>
</reference>
<gene>
    <name evidence="2" type="ORF">SCLCIDRAFT_32842</name>
</gene>
<dbReference type="EMBL" id="KN822220">
    <property type="protein sequence ID" value="KIM52194.1"/>
    <property type="molecule type" value="Genomic_DNA"/>
</dbReference>
<proteinExistence type="predicted"/>
<sequence>MSSGNITDSGNNGNGNSSSADKIDWKRVASPDLIEQKDSDANNMTVQQYYCKTYNIHIK</sequence>
<organism evidence="2 3">
    <name type="scientific">Scleroderma citrinum Foug A</name>
    <dbReference type="NCBI Taxonomy" id="1036808"/>
    <lineage>
        <taxon>Eukaryota</taxon>
        <taxon>Fungi</taxon>
        <taxon>Dikarya</taxon>
        <taxon>Basidiomycota</taxon>
        <taxon>Agaricomycotina</taxon>
        <taxon>Agaricomycetes</taxon>
        <taxon>Agaricomycetidae</taxon>
        <taxon>Boletales</taxon>
        <taxon>Sclerodermatineae</taxon>
        <taxon>Sclerodermataceae</taxon>
        <taxon>Scleroderma</taxon>
    </lineage>
</organism>
<dbReference type="AlphaFoldDB" id="A0A0C3D718"/>
<dbReference type="HOGENOM" id="CLU_2962197_0_0_1"/>
<dbReference type="InParanoid" id="A0A0C3D718"/>
<evidence type="ECO:0000256" key="1">
    <source>
        <dbReference type="SAM" id="MobiDB-lite"/>
    </source>
</evidence>
<protein>
    <submittedName>
        <fullName evidence="2">Uncharacterized protein</fullName>
    </submittedName>
</protein>
<dbReference type="Proteomes" id="UP000053989">
    <property type="component" value="Unassembled WGS sequence"/>
</dbReference>
<keyword evidence="3" id="KW-1185">Reference proteome</keyword>
<reference evidence="2 3" key="1">
    <citation type="submission" date="2014-04" db="EMBL/GenBank/DDBJ databases">
        <authorList>
            <consortium name="DOE Joint Genome Institute"/>
            <person name="Kuo A."/>
            <person name="Kohler A."/>
            <person name="Nagy L.G."/>
            <person name="Floudas D."/>
            <person name="Copeland A."/>
            <person name="Barry K.W."/>
            <person name="Cichocki N."/>
            <person name="Veneault-Fourrey C."/>
            <person name="LaButti K."/>
            <person name="Lindquist E.A."/>
            <person name="Lipzen A."/>
            <person name="Lundell T."/>
            <person name="Morin E."/>
            <person name="Murat C."/>
            <person name="Sun H."/>
            <person name="Tunlid A."/>
            <person name="Henrissat B."/>
            <person name="Grigoriev I.V."/>
            <person name="Hibbett D.S."/>
            <person name="Martin F."/>
            <person name="Nordberg H.P."/>
            <person name="Cantor M.N."/>
            <person name="Hua S.X."/>
        </authorList>
    </citation>
    <scope>NUCLEOTIDE SEQUENCE [LARGE SCALE GENOMIC DNA]</scope>
    <source>
        <strain evidence="2 3">Foug A</strain>
    </source>
</reference>
<accession>A0A0C3D718</accession>
<feature type="region of interest" description="Disordered" evidence="1">
    <location>
        <begin position="1"/>
        <end position="24"/>
    </location>
</feature>